<dbReference type="SUPFAM" id="SSF57850">
    <property type="entry name" value="RING/U-box"/>
    <property type="match status" value="1"/>
</dbReference>
<dbReference type="GO" id="GO:0016567">
    <property type="term" value="P:protein ubiquitination"/>
    <property type="evidence" value="ECO:0007669"/>
    <property type="project" value="TreeGrafter"/>
</dbReference>
<keyword evidence="3" id="KW-0808">Transferase</keyword>
<evidence type="ECO:0000256" key="5">
    <source>
        <dbReference type="ARBA" id="ARBA00022771"/>
    </source>
</evidence>
<comment type="catalytic activity">
    <reaction evidence="1">
        <text>S-ubiquitinyl-[E2 ubiquitin-conjugating enzyme]-L-cysteine + [acceptor protein]-L-lysine = [E2 ubiquitin-conjugating enzyme]-L-cysteine + N(6)-ubiquitinyl-[acceptor protein]-L-lysine.</text>
        <dbReference type="EC" id="2.3.2.27"/>
    </reaction>
</comment>
<keyword evidence="6" id="KW-0833">Ubl conjugation pathway</keyword>
<accession>A0A3S3R270</accession>
<dbReference type="STRING" id="337451.A0A3S3R270"/>
<dbReference type="PROSITE" id="PS50089">
    <property type="entry name" value="ZF_RING_2"/>
    <property type="match status" value="1"/>
</dbReference>
<dbReference type="EC" id="2.3.2.27" evidence="2"/>
<evidence type="ECO:0000256" key="7">
    <source>
        <dbReference type="ARBA" id="ARBA00022833"/>
    </source>
</evidence>
<proteinExistence type="predicted"/>
<evidence type="ECO:0000256" key="9">
    <source>
        <dbReference type="SAM" id="MobiDB-lite"/>
    </source>
</evidence>
<evidence type="ECO:0000256" key="8">
    <source>
        <dbReference type="PROSITE-ProRule" id="PRU00175"/>
    </source>
</evidence>
<feature type="compositionally biased region" description="Low complexity" evidence="9">
    <location>
        <begin position="400"/>
        <end position="415"/>
    </location>
</feature>
<dbReference type="Pfam" id="PF13639">
    <property type="entry name" value="zf-RING_2"/>
    <property type="match status" value="1"/>
</dbReference>
<evidence type="ECO:0000313" key="11">
    <source>
        <dbReference type="EMBL" id="RWR93259.1"/>
    </source>
</evidence>
<feature type="domain" description="RING-type" evidence="10">
    <location>
        <begin position="299"/>
        <end position="340"/>
    </location>
</feature>
<feature type="region of interest" description="Disordered" evidence="9">
    <location>
        <begin position="168"/>
        <end position="194"/>
    </location>
</feature>
<evidence type="ECO:0000256" key="3">
    <source>
        <dbReference type="ARBA" id="ARBA00022679"/>
    </source>
</evidence>
<name>A0A3S3R270_9MAGN</name>
<keyword evidence="12" id="KW-1185">Reference proteome</keyword>
<dbReference type="Pfam" id="PF14369">
    <property type="entry name" value="Zn_ribbon_19"/>
    <property type="match status" value="1"/>
</dbReference>
<evidence type="ECO:0000256" key="6">
    <source>
        <dbReference type="ARBA" id="ARBA00022786"/>
    </source>
</evidence>
<dbReference type="OrthoDB" id="21204at2759"/>
<reference evidence="11 12" key="1">
    <citation type="journal article" date="2019" name="Nat. Plants">
        <title>Stout camphor tree genome fills gaps in understanding of flowering plant genome evolution.</title>
        <authorList>
            <person name="Chaw S.M."/>
            <person name="Liu Y.C."/>
            <person name="Wu Y.W."/>
            <person name="Wang H.Y."/>
            <person name="Lin C.I."/>
            <person name="Wu C.S."/>
            <person name="Ke H.M."/>
            <person name="Chang L.Y."/>
            <person name="Hsu C.Y."/>
            <person name="Yang H.T."/>
            <person name="Sudianto E."/>
            <person name="Hsu M.H."/>
            <person name="Wu K.P."/>
            <person name="Wang L.N."/>
            <person name="Leebens-Mack J.H."/>
            <person name="Tsai I.J."/>
        </authorList>
    </citation>
    <scope>NUCLEOTIDE SEQUENCE [LARGE SCALE GENOMIC DNA]</scope>
    <source>
        <strain evidence="12">cv. Chaw 1501</strain>
        <tissue evidence="11">Young leaves</tissue>
    </source>
</reference>
<evidence type="ECO:0000256" key="2">
    <source>
        <dbReference type="ARBA" id="ARBA00012483"/>
    </source>
</evidence>
<gene>
    <name evidence="11" type="ORF">CKAN_02250100</name>
</gene>
<dbReference type="PANTHER" id="PTHR15710:SF22">
    <property type="entry name" value="RING-TYPE E3 UBIQUITIN TRANSFERASE"/>
    <property type="match status" value="1"/>
</dbReference>
<dbReference type="InterPro" id="IPR013083">
    <property type="entry name" value="Znf_RING/FYVE/PHD"/>
</dbReference>
<evidence type="ECO:0000256" key="1">
    <source>
        <dbReference type="ARBA" id="ARBA00000900"/>
    </source>
</evidence>
<evidence type="ECO:0000256" key="4">
    <source>
        <dbReference type="ARBA" id="ARBA00022723"/>
    </source>
</evidence>
<keyword evidence="5 8" id="KW-0863">Zinc-finger</keyword>
<dbReference type="SMART" id="SM00184">
    <property type="entry name" value="RING"/>
    <property type="match status" value="1"/>
</dbReference>
<protein>
    <recommendedName>
        <fullName evidence="2">RING-type E3 ubiquitin transferase</fullName>
        <ecNumber evidence="2">2.3.2.27</ecNumber>
    </recommendedName>
</protein>
<dbReference type="GO" id="GO:0008270">
    <property type="term" value="F:zinc ion binding"/>
    <property type="evidence" value="ECO:0007669"/>
    <property type="project" value="UniProtKB-KW"/>
</dbReference>
<keyword evidence="7" id="KW-0862">Zinc</keyword>
<dbReference type="AlphaFoldDB" id="A0A3S3R270"/>
<dbReference type="InterPro" id="IPR039525">
    <property type="entry name" value="RNF126-like_zinc-ribbon"/>
</dbReference>
<feature type="region of interest" description="Disordered" evidence="9">
    <location>
        <begin position="396"/>
        <end position="415"/>
    </location>
</feature>
<dbReference type="GO" id="GO:0005737">
    <property type="term" value="C:cytoplasm"/>
    <property type="evidence" value="ECO:0007669"/>
    <property type="project" value="TreeGrafter"/>
</dbReference>
<evidence type="ECO:0000259" key="10">
    <source>
        <dbReference type="PROSITE" id="PS50089"/>
    </source>
</evidence>
<dbReference type="EMBL" id="QPKB01000010">
    <property type="protein sequence ID" value="RWR93259.1"/>
    <property type="molecule type" value="Genomic_DNA"/>
</dbReference>
<evidence type="ECO:0000313" key="12">
    <source>
        <dbReference type="Proteomes" id="UP000283530"/>
    </source>
</evidence>
<dbReference type="InterPro" id="IPR001841">
    <property type="entry name" value="Znf_RING"/>
</dbReference>
<feature type="compositionally biased region" description="Acidic residues" evidence="9">
    <location>
        <begin position="174"/>
        <end position="184"/>
    </location>
</feature>
<dbReference type="PANTHER" id="PTHR15710">
    <property type="entry name" value="E3 UBIQUITIN-PROTEIN LIGASE PRAJA"/>
    <property type="match status" value="1"/>
</dbReference>
<feature type="region of interest" description="Disordered" evidence="9">
    <location>
        <begin position="347"/>
        <end position="371"/>
    </location>
</feature>
<dbReference type="GO" id="GO:0061630">
    <property type="term" value="F:ubiquitin protein ligase activity"/>
    <property type="evidence" value="ECO:0007669"/>
    <property type="project" value="UniProtKB-EC"/>
</dbReference>
<dbReference type="FunFam" id="3.30.40.10:FF:000022">
    <property type="entry name" value="E3 ubiquitin-protein ligase RING1-like"/>
    <property type="match status" value="1"/>
</dbReference>
<organism evidence="11 12">
    <name type="scientific">Cinnamomum micranthum f. kanehirae</name>
    <dbReference type="NCBI Taxonomy" id="337451"/>
    <lineage>
        <taxon>Eukaryota</taxon>
        <taxon>Viridiplantae</taxon>
        <taxon>Streptophyta</taxon>
        <taxon>Embryophyta</taxon>
        <taxon>Tracheophyta</taxon>
        <taxon>Spermatophyta</taxon>
        <taxon>Magnoliopsida</taxon>
        <taxon>Magnoliidae</taxon>
        <taxon>Laurales</taxon>
        <taxon>Lauraceae</taxon>
        <taxon>Cinnamomum</taxon>
    </lineage>
</organism>
<sequence>MEGTKGWDMKSEEGWWLSAFCENMKSHHQWLEGGKNRRNQCFKRIKREGGKQKERERGSLVIVSCEFIFFHLKTKDSTKADPTLSKCRDTERKMEMGEALVARYWCHICSQMVNPVMEAEIKCPYCQSGFVEEMNSRRDEESSLGSDRALSLWAPILLGMMGGLSRRPRIQRQEEEETQIEPEQEGVLQDSEPSFLRRRSSSSILQFLQGPRSPPESDRERVIFVNPFNPTLILQGSFNPNETQRNPPGSLGGFFFRPGLDLLLQHLSENDPSRYGTAPAKKEVVEAMPSVKVEENLQCSICLDDFDMGSEAKEMPCKHKFHNGCIVPWLELHSTCPVCRFELPSDGSKVGSENGNNRVESEERGSFNGENGNGRRFWVPVPWPFNGLFSLPGSQDVGNSSSAAASESAAPTHEN</sequence>
<dbReference type="Gene3D" id="3.30.40.10">
    <property type="entry name" value="Zinc/RING finger domain, C3HC4 (zinc finger)"/>
    <property type="match status" value="1"/>
</dbReference>
<comment type="caution">
    <text evidence="11">The sequence shown here is derived from an EMBL/GenBank/DDBJ whole genome shotgun (WGS) entry which is preliminary data.</text>
</comment>
<keyword evidence="4" id="KW-0479">Metal-binding</keyword>
<dbReference type="Proteomes" id="UP000283530">
    <property type="component" value="Unassembled WGS sequence"/>
</dbReference>